<dbReference type="Proteomes" id="UP000823824">
    <property type="component" value="Unassembled WGS sequence"/>
</dbReference>
<reference evidence="2" key="2">
    <citation type="submission" date="2021-04" db="EMBL/GenBank/DDBJ databases">
        <authorList>
            <person name="Gilroy R."/>
        </authorList>
    </citation>
    <scope>NUCLEOTIDE SEQUENCE</scope>
    <source>
        <strain evidence="2">ChiBcec18-1249</strain>
    </source>
</reference>
<dbReference type="AlphaFoldDB" id="A0A9D2RRU6"/>
<dbReference type="EMBL" id="DWZJ01000039">
    <property type="protein sequence ID" value="HJB13056.1"/>
    <property type="molecule type" value="Genomic_DNA"/>
</dbReference>
<evidence type="ECO:0000313" key="2">
    <source>
        <dbReference type="EMBL" id="HJB13056.1"/>
    </source>
</evidence>
<sequence length="47" mass="5426">MLDILFLSGSTLLYAALFLPVITILSLAVLYFAYEAIQKFRRRRGLF</sequence>
<keyword evidence="1" id="KW-1133">Transmembrane helix</keyword>
<name>A0A9D2RRU6_9FIRM</name>
<evidence type="ECO:0000256" key="1">
    <source>
        <dbReference type="SAM" id="Phobius"/>
    </source>
</evidence>
<accession>A0A9D2RRU6</accession>
<protein>
    <submittedName>
        <fullName evidence="2">Uncharacterized protein</fullName>
    </submittedName>
</protein>
<comment type="caution">
    <text evidence="2">The sequence shown here is derived from an EMBL/GenBank/DDBJ whole genome shotgun (WGS) entry which is preliminary data.</text>
</comment>
<proteinExistence type="predicted"/>
<reference evidence="2" key="1">
    <citation type="journal article" date="2021" name="PeerJ">
        <title>Extensive microbial diversity within the chicken gut microbiome revealed by metagenomics and culture.</title>
        <authorList>
            <person name="Gilroy R."/>
            <person name="Ravi A."/>
            <person name="Getino M."/>
            <person name="Pursley I."/>
            <person name="Horton D.L."/>
            <person name="Alikhan N.F."/>
            <person name="Baker D."/>
            <person name="Gharbi K."/>
            <person name="Hall N."/>
            <person name="Watson M."/>
            <person name="Adriaenssens E.M."/>
            <person name="Foster-Nyarko E."/>
            <person name="Jarju S."/>
            <person name="Secka A."/>
            <person name="Antonio M."/>
            <person name="Oren A."/>
            <person name="Chaudhuri R.R."/>
            <person name="La Ragione R."/>
            <person name="Hildebrand F."/>
            <person name="Pallen M.J."/>
        </authorList>
    </citation>
    <scope>NUCLEOTIDE SEQUENCE</scope>
    <source>
        <strain evidence="2">ChiBcec18-1249</strain>
    </source>
</reference>
<keyword evidence="1" id="KW-0812">Transmembrane</keyword>
<gene>
    <name evidence="2" type="ORF">H9787_05030</name>
</gene>
<feature type="transmembrane region" description="Helical" evidence="1">
    <location>
        <begin position="12"/>
        <end position="34"/>
    </location>
</feature>
<organism evidence="2 3">
    <name type="scientific">Candidatus Oscillibacter excrementigallinarum</name>
    <dbReference type="NCBI Taxonomy" id="2838716"/>
    <lineage>
        <taxon>Bacteria</taxon>
        <taxon>Bacillati</taxon>
        <taxon>Bacillota</taxon>
        <taxon>Clostridia</taxon>
        <taxon>Eubacteriales</taxon>
        <taxon>Oscillospiraceae</taxon>
        <taxon>Oscillibacter</taxon>
    </lineage>
</organism>
<keyword evidence="1" id="KW-0472">Membrane</keyword>
<evidence type="ECO:0000313" key="3">
    <source>
        <dbReference type="Proteomes" id="UP000823824"/>
    </source>
</evidence>